<organism evidence="10 11">
    <name type="scientific">Marinobacter nauticus</name>
    <name type="common">Marinobacter hydrocarbonoclasticus</name>
    <name type="synonym">Marinobacter aquaeolei</name>
    <dbReference type="NCBI Taxonomy" id="2743"/>
    <lineage>
        <taxon>Bacteria</taxon>
        <taxon>Pseudomonadati</taxon>
        <taxon>Pseudomonadota</taxon>
        <taxon>Gammaproteobacteria</taxon>
        <taxon>Pseudomonadales</taxon>
        <taxon>Marinobacteraceae</taxon>
        <taxon>Marinobacter</taxon>
    </lineage>
</organism>
<dbReference type="AlphaFoldDB" id="A0A368UVG8"/>
<comment type="subunit">
    <text evidence="7">Monomer.</text>
</comment>
<dbReference type="NCBIfam" id="TIGR03413">
    <property type="entry name" value="GSH_gloB"/>
    <property type="match status" value="1"/>
</dbReference>
<dbReference type="EC" id="3.1.2.6" evidence="7"/>
<dbReference type="InterPro" id="IPR050110">
    <property type="entry name" value="Glyoxalase_II_hydrolase"/>
</dbReference>
<evidence type="ECO:0000256" key="2">
    <source>
        <dbReference type="ARBA" id="ARBA00004963"/>
    </source>
</evidence>
<keyword evidence="5 7" id="KW-0378">Hydrolase</keyword>
<dbReference type="GO" id="GO:0046872">
    <property type="term" value="F:metal ion binding"/>
    <property type="evidence" value="ECO:0007669"/>
    <property type="project" value="UniProtKB-KW"/>
</dbReference>
<sequence length="266" mass="29539">MATLRIHPVPAFSDNYIWCLTNLESGKTLIVDPGQAKPVLDYLSDSGFSADTILLTHHHPDHTGGVKELQQQYPDIRIVGPTDSPFKGATNTVHAGDEVVWEGITFDVLAVPGHTLDHIAYYSDTQVNDNPVLFCGDTLFVCGCGRLFEGTPEQMHTSLQTLRDLPDNTAVYCAHEYTLANLRFARHWLPEDKALAEFENACKDLRERGKPTVPTTIGQEKQLNPFLRWDDAMVIEAAENYSTTHRLATGSDCAVFAAVRHGKDNF</sequence>
<evidence type="ECO:0000256" key="5">
    <source>
        <dbReference type="ARBA" id="ARBA00022801"/>
    </source>
</evidence>
<name>A0A368UVG8_MARNT</name>
<feature type="domain" description="Metallo-beta-lactamase" evidence="8">
    <location>
        <begin position="14"/>
        <end position="175"/>
    </location>
</feature>
<comment type="catalytic activity">
    <reaction evidence="1 7">
        <text>an S-(2-hydroxyacyl)glutathione + H2O = a 2-hydroxy carboxylate + glutathione + H(+)</text>
        <dbReference type="Rhea" id="RHEA:21864"/>
        <dbReference type="ChEBI" id="CHEBI:15377"/>
        <dbReference type="ChEBI" id="CHEBI:15378"/>
        <dbReference type="ChEBI" id="CHEBI:57925"/>
        <dbReference type="ChEBI" id="CHEBI:58896"/>
        <dbReference type="ChEBI" id="CHEBI:71261"/>
        <dbReference type="EC" id="3.1.2.6"/>
    </reaction>
</comment>
<feature type="binding site" evidence="7">
    <location>
        <position position="61"/>
    </location>
    <ligand>
        <name>Zn(2+)</name>
        <dbReference type="ChEBI" id="CHEBI:29105"/>
        <label>2</label>
    </ligand>
</feature>
<dbReference type="Pfam" id="PF00753">
    <property type="entry name" value="Lactamase_B"/>
    <property type="match status" value="1"/>
</dbReference>
<dbReference type="PIRSF" id="PIRSF005457">
    <property type="entry name" value="Glx"/>
    <property type="match status" value="1"/>
</dbReference>
<evidence type="ECO:0000313" key="12">
    <source>
        <dbReference type="Proteomes" id="UP000253065"/>
    </source>
</evidence>
<dbReference type="PANTHER" id="PTHR43705:SF1">
    <property type="entry name" value="HYDROXYACYLGLUTATHIONE HYDROLASE GLOB"/>
    <property type="match status" value="1"/>
</dbReference>
<keyword evidence="4 7" id="KW-0479">Metal-binding</keyword>
<dbReference type="SMART" id="SM00849">
    <property type="entry name" value="Lactamase_B"/>
    <property type="match status" value="1"/>
</dbReference>
<evidence type="ECO:0000313" key="10">
    <source>
        <dbReference type="EMBL" id="RCW32877.1"/>
    </source>
</evidence>
<dbReference type="SUPFAM" id="SSF56281">
    <property type="entry name" value="Metallo-hydrolase/oxidoreductase"/>
    <property type="match status" value="1"/>
</dbReference>
<protein>
    <recommendedName>
        <fullName evidence="7">Hydroxyacylglutathione hydrolase</fullName>
        <ecNumber evidence="7">3.1.2.6</ecNumber>
    </recommendedName>
    <alternativeName>
        <fullName evidence="7">Glyoxalase II</fullName>
        <shortName evidence="7">Glx II</shortName>
    </alternativeName>
</protein>
<dbReference type="GO" id="GO:0004416">
    <property type="term" value="F:hydroxyacylglutathione hydrolase activity"/>
    <property type="evidence" value="ECO:0007669"/>
    <property type="project" value="UniProtKB-UniRule"/>
</dbReference>
<evidence type="ECO:0000313" key="9">
    <source>
        <dbReference type="EMBL" id="RBP71859.1"/>
    </source>
</evidence>
<feature type="binding site" evidence="7">
    <location>
        <position position="114"/>
    </location>
    <ligand>
        <name>Zn(2+)</name>
        <dbReference type="ChEBI" id="CHEBI:29105"/>
        <label>1</label>
    </ligand>
</feature>
<evidence type="ECO:0000256" key="6">
    <source>
        <dbReference type="ARBA" id="ARBA00022833"/>
    </source>
</evidence>
<comment type="similarity">
    <text evidence="3 7">Belongs to the metallo-beta-lactamase superfamily. Glyoxalase II family.</text>
</comment>
<keyword evidence="6 7" id="KW-0862">Zinc</keyword>
<accession>A0A368UVG8</accession>
<dbReference type="InterPro" id="IPR032282">
    <property type="entry name" value="HAGH_C"/>
</dbReference>
<feature type="binding site" evidence="7">
    <location>
        <position position="137"/>
    </location>
    <ligand>
        <name>Zn(2+)</name>
        <dbReference type="ChEBI" id="CHEBI:29105"/>
        <label>2</label>
    </ligand>
</feature>
<gene>
    <name evidence="7" type="primary">gloB</name>
    <name evidence="10" type="ORF">DET51_108103</name>
    <name evidence="9" type="ORF">DET64_108104</name>
</gene>
<dbReference type="EMBL" id="QNSA01000008">
    <property type="protein sequence ID" value="RBP71859.1"/>
    <property type="molecule type" value="Genomic_DNA"/>
</dbReference>
<dbReference type="InterPro" id="IPR035680">
    <property type="entry name" value="Clx_II_MBL"/>
</dbReference>
<dbReference type="InterPro" id="IPR001279">
    <property type="entry name" value="Metallo-B-lactamas"/>
</dbReference>
<evidence type="ECO:0000259" key="8">
    <source>
        <dbReference type="SMART" id="SM00849"/>
    </source>
</evidence>
<evidence type="ECO:0000256" key="3">
    <source>
        <dbReference type="ARBA" id="ARBA00006759"/>
    </source>
</evidence>
<dbReference type="Proteomes" id="UP000253065">
    <property type="component" value="Unassembled WGS sequence"/>
</dbReference>
<feature type="binding site" evidence="7">
    <location>
        <position position="59"/>
    </location>
    <ligand>
        <name>Zn(2+)</name>
        <dbReference type="ChEBI" id="CHEBI:29105"/>
        <label>1</label>
    </ligand>
</feature>
<dbReference type="InterPro" id="IPR017782">
    <property type="entry name" value="Hydroxyacylglutathione_Hdrlase"/>
</dbReference>
<dbReference type="Pfam" id="PF16123">
    <property type="entry name" value="HAGH_C"/>
    <property type="match status" value="1"/>
</dbReference>
<evidence type="ECO:0000256" key="7">
    <source>
        <dbReference type="HAMAP-Rule" id="MF_01374"/>
    </source>
</evidence>
<dbReference type="GO" id="GO:0019243">
    <property type="term" value="P:methylglyoxal catabolic process to D-lactate via S-lactoyl-glutathione"/>
    <property type="evidence" value="ECO:0007669"/>
    <property type="project" value="UniProtKB-UniRule"/>
</dbReference>
<dbReference type="InterPro" id="IPR036866">
    <property type="entry name" value="RibonucZ/Hydroxyglut_hydro"/>
</dbReference>
<evidence type="ECO:0000256" key="4">
    <source>
        <dbReference type="ARBA" id="ARBA00022723"/>
    </source>
</evidence>
<proteinExistence type="inferred from homology"/>
<comment type="caution">
    <text evidence="10">The sequence shown here is derived from an EMBL/GenBank/DDBJ whole genome shotgun (WGS) entry which is preliminary data.</text>
</comment>
<feature type="binding site" evidence="7">
    <location>
        <position position="62"/>
    </location>
    <ligand>
        <name>Zn(2+)</name>
        <dbReference type="ChEBI" id="CHEBI:29105"/>
        <label>2</label>
    </ligand>
</feature>
<dbReference type="Proteomes" id="UP000252795">
    <property type="component" value="Unassembled WGS sequence"/>
</dbReference>
<reference evidence="10 11" key="1">
    <citation type="submission" date="2018-07" db="EMBL/GenBank/DDBJ databases">
        <title>Freshwater and sediment microbial communities from various areas in North America, analyzing microbe dynamics in response to fracking.</title>
        <authorList>
            <person name="Lamendella R."/>
        </authorList>
    </citation>
    <scope>NUCLEOTIDE SEQUENCE [LARGE SCALE GENOMIC DNA]</scope>
    <source>
        <strain evidence="10 11">114E</strain>
        <strain evidence="9 12">114E_o</strain>
    </source>
</reference>
<dbReference type="UniPathway" id="UPA00619">
    <property type="reaction ID" value="UER00676"/>
</dbReference>
<comment type="cofactor">
    <cofactor evidence="7">
        <name>Zn(2+)</name>
        <dbReference type="ChEBI" id="CHEBI:29105"/>
    </cofactor>
    <text evidence="7">Binds 2 Zn(2+) ions per subunit.</text>
</comment>
<evidence type="ECO:0000256" key="1">
    <source>
        <dbReference type="ARBA" id="ARBA00001623"/>
    </source>
</evidence>
<feature type="binding site" evidence="7">
    <location>
        <position position="137"/>
    </location>
    <ligand>
        <name>Zn(2+)</name>
        <dbReference type="ChEBI" id="CHEBI:29105"/>
        <label>1</label>
    </ligand>
</feature>
<dbReference type="HAMAP" id="MF_01374">
    <property type="entry name" value="Glyoxalase_2"/>
    <property type="match status" value="1"/>
</dbReference>
<dbReference type="PANTHER" id="PTHR43705">
    <property type="entry name" value="HYDROXYACYLGLUTATHIONE HYDROLASE"/>
    <property type="match status" value="1"/>
</dbReference>
<feature type="binding site" evidence="7">
    <location>
        <position position="57"/>
    </location>
    <ligand>
        <name>Zn(2+)</name>
        <dbReference type="ChEBI" id="CHEBI:29105"/>
        <label>1</label>
    </ligand>
</feature>
<dbReference type="EMBL" id="QPJB01000008">
    <property type="protein sequence ID" value="RCW32877.1"/>
    <property type="molecule type" value="Genomic_DNA"/>
</dbReference>
<comment type="function">
    <text evidence="7">Thiolesterase that catalyzes the hydrolysis of S-D-lactoyl-glutathione to form glutathione and D-lactic acid.</text>
</comment>
<evidence type="ECO:0000313" key="11">
    <source>
        <dbReference type="Proteomes" id="UP000252795"/>
    </source>
</evidence>
<feature type="binding site" evidence="7">
    <location>
        <position position="175"/>
    </location>
    <ligand>
        <name>Zn(2+)</name>
        <dbReference type="ChEBI" id="CHEBI:29105"/>
        <label>2</label>
    </ligand>
</feature>
<comment type="pathway">
    <text evidence="2 7">Secondary metabolite metabolism; methylglyoxal degradation; (R)-lactate from methylglyoxal: step 2/2.</text>
</comment>
<dbReference type="CDD" id="cd07723">
    <property type="entry name" value="hydroxyacylglutathione_hydrolase_MBL-fold"/>
    <property type="match status" value="1"/>
</dbReference>
<dbReference type="Gene3D" id="3.60.15.10">
    <property type="entry name" value="Ribonuclease Z/Hydroxyacylglutathione hydrolase-like"/>
    <property type="match status" value="1"/>
</dbReference>
<keyword evidence="12" id="KW-1185">Reference proteome</keyword>